<evidence type="ECO:0000313" key="1">
    <source>
        <dbReference type="EMBL" id="KEQ90682.1"/>
    </source>
</evidence>
<dbReference type="RefSeq" id="XP_013339182.1">
    <property type="nucleotide sequence ID" value="XM_013483728.1"/>
</dbReference>
<sequence length="71" mass="7801">MLSVLFAVRVSSQSQAEQRSARALRTYGGFCLNLLPSCGVASLDRRRCASQSNREVADLCDVGYASDHRHI</sequence>
<gene>
    <name evidence="1" type="ORF">AUEXF2481DRAFT_534343</name>
</gene>
<dbReference type="GeneID" id="25368868"/>
<dbReference type="HOGENOM" id="CLU_2739608_0_0_1"/>
<proteinExistence type="predicted"/>
<reference evidence="1 2" key="1">
    <citation type="journal article" date="2014" name="BMC Genomics">
        <title>Genome sequencing of four Aureobasidium pullulans varieties: biotechnological potential, stress tolerance, and description of new species.</title>
        <authorList>
            <person name="Gostin Ar C."/>
            <person name="Ohm R.A."/>
            <person name="Kogej T."/>
            <person name="Sonjak S."/>
            <person name="Turk M."/>
            <person name="Zajc J."/>
            <person name="Zalar P."/>
            <person name="Grube M."/>
            <person name="Sun H."/>
            <person name="Han J."/>
            <person name="Sharma A."/>
            <person name="Chiniquy J."/>
            <person name="Ngan C.Y."/>
            <person name="Lipzen A."/>
            <person name="Barry K."/>
            <person name="Grigoriev I.V."/>
            <person name="Gunde-Cimerman N."/>
        </authorList>
    </citation>
    <scope>NUCLEOTIDE SEQUENCE [LARGE SCALE GENOMIC DNA]</scope>
    <source>
        <strain evidence="1 2">EXF-2481</strain>
    </source>
</reference>
<organism evidence="1 2">
    <name type="scientific">Aureobasidium subglaciale (strain EXF-2481)</name>
    <name type="common">Aureobasidium pullulans var. subglaciale</name>
    <dbReference type="NCBI Taxonomy" id="1043005"/>
    <lineage>
        <taxon>Eukaryota</taxon>
        <taxon>Fungi</taxon>
        <taxon>Dikarya</taxon>
        <taxon>Ascomycota</taxon>
        <taxon>Pezizomycotina</taxon>
        <taxon>Dothideomycetes</taxon>
        <taxon>Dothideomycetidae</taxon>
        <taxon>Dothideales</taxon>
        <taxon>Saccotheciaceae</taxon>
        <taxon>Aureobasidium</taxon>
    </lineage>
</organism>
<dbReference type="InParanoid" id="A0A074Y934"/>
<protein>
    <submittedName>
        <fullName evidence="1">Uncharacterized protein</fullName>
    </submittedName>
</protein>
<keyword evidence="2" id="KW-1185">Reference proteome</keyword>
<dbReference type="Proteomes" id="UP000030641">
    <property type="component" value="Unassembled WGS sequence"/>
</dbReference>
<dbReference type="EMBL" id="KL584787">
    <property type="protein sequence ID" value="KEQ90682.1"/>
    <property type="molecule type" value="Genomic_DNA"/>
</dbReference>
<name>A0A074Y934_AURSE</name>
<accession>A0A074Y934</accession>
<evidence type="ECO:0000313" key="2">
    <source>
        <dbReference type="Proteomes" id="UP000030641"/>
    </source>
</evidence>
<dbReference type="AlphaFoldDB" id="A0A074Y934"/>